<dbReference type="Proteomes" id="UP001596191">
    <property type="component" value="Unassembled WGS sequence"/>
</dbReference>
<proteinExistence type="predicted"/>
<protein>
    <submittedName>
        <fullName evidence="2">Uncharacterized protein</fullName>
    </submittedName>
</protein>
<evidence type="ECO:0000256" key="1">
    <source>
        <dbReference type="SAM" id="SignalP"/>
    </source>
</evidence>
<evidence type="ECO:0000313" key="2">
    <source>
        <dbReference type="EMBL" id="MFC6275107.1"/>
    </source>
</evidence>
<dbReference type="RefSeq" id="WP_125641136.1">
    <property type="nucleotide sequence ID" value="NZ_JBHSSJ010000006.1"/>
</dbReference>
<gene>
    <name evidence="2" type="ORF">ACFQET_06205</name>
</gene>
<feature type="chain" id="PRO_5045692964" evidence="1">
    <location>
        <begin position="25"/>
        <end position="146"/>
    </location>
</feature>
<organism evidence="2 3">
    <name type="scientific">Levilactobacillus tangyuanensis</name>
    <dbReference type="NCBI Taxonomy" id="2486021"/>
    <lineage>
        <taxon>Bacteria</taxon>
        <taxon>Bacillati</taxon>
        <taxon>Bacillota</taxon>
        <taxon>Bacilli</taxon>
        <taxon>Lactobacillales</taxon>
        <taxon>Lactobacillaceae</taxon>
        <taxon>Levilactobacillus</taxon>
    </lineage>
</organism>
<keyword evidence="1" id="KW-0732">Signal</keyword>
<reference evidence="3" key="1">
    <citation type="journal article" date="2019" name="Int. J. Syst. Evol. Microbiol.">
        <title>The Global Catalogue of Microorganisms (GCM) 10K type strain sequencing project: providing services to taxonomists for standard genome sequencing and annotation.</title>
        <authorList>
            <consortium name="The Broad Institute Genomics Platform"/>
            <consortium name="The Broad Institute Genome Sequencing Center for Infectious Disease"/>
            <person name="Wu L."/>
            <person name="Ma J."/>
        </authorList>
    </citation>
    <scope>NUCLEOTIDE SEQUENCE [LARGE SCALE GENOMIC DNA]</scope>
    <source>
        <strain evidence="3">CCM 8907</strain>
    </source>
</reference>
<accession>A0ABW1TPQ8</accession>
<name>A0ABW1TPQ8_9LACO</name>
<feature type="signal peptide" evidence="1">
    <location>
        <begin position="1"/>
        <end position="24"/>
    </location>
</feature>
<sequence>MKLMKLLAVSAVSLGVVGATVVPAAASATTTPKSIRGNFYSYQGHHKWTKLSISAHKASIKYPGYSAFKLTPKAKSKAHRLSYKKYGSAFVLNSKISVAADSPFPEGGMKLTSRKIGKKHYKVIRGYQMGSQTDYIKGKKIAHFYD</sequence>
<evidence type="ECO:0000313" key="3">
    <source>
        <dbReference type="Proteomes" id="UP001596191"/>
    </source>
</evidence>
<keyword evidence="3" id="KW-1185">Reference proteome</keyword>
<comment type="caution">
    <text evidence="2">The sequence shown here is derived from an EMBL/GenBank/DDBJ whole genome shotgun (WGS) entry which is preliminary data.</text>
</comment>
<dbReference type="EMBL" id="JBHSSJ010000006">
    <property type="protein sequence ID" value="MFC6275107.1"/>
    <property type="molecule type" value="Genomic_DNA"/>
</dbReference>